<evidence type="ECO:0000256" key="6">
    <source>
        <dbReference type="ARBA" id="ARBA00023049"/>
    </source>
</evidence>
<dbReference type="SUPFAM" id="SSF55486">
    <property type="entry name" value="Metalloproteases ('zincins'), catalytic domain"/>
    <property type="match status" value="1"/>
</dbReference>
<reference evidence="7 8" key="1">
    <citation type="submission" date="2018-06" db="EMBL/GenBank/DDBJ databases">
        <title>Chryseolinea flavus sp. nov., a member of the phylum Bacteroidetes isolated from soil.</title>
        <authorList>
            <person name="Li Y."/>
            <person name="Wang J."/>
        </authorList>
    </citation>
    <scope>NUCLEOTIDE SEQUENCE [LARGE SCALE GENOMIC DNA]</scope>
    <source>
        <strain evidence="7 8">SDU1-6</strain>
    </source>
</reference>
<keyword evidence="3" id="KW-0479">Metal-binding</keyword>
<evidence type="ECO:0000256" key="2">
    <source>
        <dbReference type="ARBA" id="ARBA00022670"/>
    </source>
</evidence>
<evidence type="ECO:0000256" key="4">
    <source>
        <dbReference type="ARBA" id="ARBA00022801"/>
    </source>
</evidence>
<keyword evidence="6" id="KW-0482">Metalloprotease</keyword>
<dbReference type="EMBL" id="QMFY01000017">
    <property type="protein sequence ID" value="RAV98499.1"/>
    <property type="molecule type" value="Genomic_DNA"/>
</dbReference>
<dbReference type="AlphaFoldDB" id="A0A364XWD6"/>
<dbReference type="PANTHER" id="PTHR15910:SF1">
    <property type="entry name" value="ARCHAEMETZINCIN-2"/>
    <property type="match status" value="1"/>
</dbReference>
<dbReference type="Proteomes" id="UP000251889">
    <property type="component" value="Unassembled WGS sequence"/>
</dbReference>
<evidence type="ECO:0000256" key="5">
    <source>
        <dbReference type="ARBA" id="ARBA00022833"/>
    </source>
</evidence>
<dbReference type="GO" id="GO:0046872">
    <property type="term" value="F:metal ion binding"/>
    <property type="evidence" value="ECO:0007669"/>
    <property type="project" value="UniProtKB-KW"/>
</dbReference>
<name>A0A364XWD6_9BACT</name>
<dbReference type="Pfam" id="PF07998">
    <property type="entry name" value="Peptidase_M54"/>
    <property type="match status" value="1"/>
</dbReference>
<proteinExistence type="predicted"/>
<gene>
    <name evidence="7" type="ORF">DQQ10_23540</name>
</gene>
<protein>
    <submittedName>
        <fullName evidence="7">Uncharacterized protein</fullName>
    </submittedName>
</protein>
<evidence type="ECO:0000313" key="7">
    <source>
        <dbReference type="EMBL" id="RAV98499.1"/>
    </source>
</evidence>
<dbReference type="Gene3D" id="3.40.390.10">
    <property type="entry name" value="Collagenase (Catalytic Domain)"/>
    <property type="match status" value="1"/>
</dbReference>
<sequence>MLQTIGISYLGQAATKARVGVSSIYHFSDEALTTQNYQRCLERLIKTSSHEIGHMFSCLHCTHAVCVLNGSNSLPESDLKPNRLCSECLHKLQWNLGFDIGQRNANLVAFFKQHGLLEDLLLAEKDKPLLGREN</sequence>
<dbReference type="PANTHER" id="PTHR15910">
    <property type="entry name" value="ARCHAEMETZINCIN"/>
    <property type="match status" value="1"/>
</dbReference>
<keyword evidence="8" id="KW-1185">Reference proteome</keyword>
<comment type="cofactor">
    <cofactor evidence="1">
        <name>Zn(2+)</name>
        <dbReference type="ChEBI" id="CHEBI:29105"/>
    </cofactor>
</comment>
<keyword evidence="5" id="KW-0862">Zinc</keyword>
<evidence type="ECO:0000256" key="3">
    <source>
        <dbReference type="ARBA" id="ARBA00022723"/>
    </source>
</evidence>
<keyword evidence="2" id="KW-0645">Protease</keyword>
<comment type="caution">
    <text evidence="7">The sequence shown here is derived from an EMBL/GenBank/DDBJ whole genome shotgun (WGS) entry which is preliminary data.</text>
</comment>
<dbReference type="InterPro" id="IPR024079">
    <property type="entry name" value="MetalloPept_cat_dom_sf"/>
</dbReference>
<accession>A0A364XWD6</accession>
<organism evidence="7 8">
    <name type="scientific">Pseudochryseolinea flava</name>
    <dbReference type="NCBI Taxonomy" id="2059302"/>
    <lineage>
        <taxon>Bacteria</taxon>
        <taxon>Pseudomonadati</taxon>
        <taxon>Bacteroidota</taxon>
        <taxon>Cytophagia</taxon>
        <taxon>Cytophagales</taxon>
        <taxon>Fulvivirgaceae</taxon>
        <taxon>Pseudochryseolinea</taxon>
    </lineage>
</organism>
<evidence type="ECO:0000313" key="8">
    <source>
        <dbReference type="Proteomes" id="UP000251889"/>
    </source>
</evidence>
<dbReference type="OrthoDB" id="9784246at2"/>
<dbReference type="InterPro" id="IPR012962">
    <property type="entry name" value="Pept_M54_archaemetzincn"/>
</dbReference>
<dbReference type="GO" id="GO:0006508">
    <property type="term" value="P:proteolysis"/>
    <property type="evidence" value="ECO:0007669"/>
    <property type="project" value="UniProtKB-KW"/>
</dbReference>
<keyword evidence="4" id="KW-0378">Hydrolase</keyword>
<dbReference type="GO" id="GO:0008237">
    <property type="term" value="F:metallopeptidase activity"/>
    <property type="evidence" value="ECO:0007669"/>
    <property type="project" value="UniProtKB-KW"/>
</dbReference>
<evidence type="ECO:0000256" key="1">
    <source>
        <dbReference type="ARBA" id="ARBA00001947"/>
    </source>
</evidence>